<keyword evidence="3" id="KW-1185">Reference proteome</keyword>
<evidence type="ECO:0000313" key="3">
    <source>
        <dbReference type="Proteomes" id="UP001341840"/>
    </source>
</evidence>
<proteinExistence type="predicted"/>
<evidence type="ECO:0000256" key="1">
    <source>
        <dbReference type="SAM" id="MobiDB-lite"/>
    </source>
</evidence>
<dbReference type="Proteomes" id="UP001341840">
    <property type="component" value="Unassembled WGS sequence"/>
</dbReference>
<gene>
    <name evidence="2" type="ORF">PIB30_036198</name>
</gene>
<reference evidence="2 3" key="1">
    <citation type="journal article" date="2023" name="Plants (Basel)">
        <title>Bridging the Gap: Combining Genomics and Transcriptomics Approaches to Understand Stylosanthes scabra, an Orphan Legume from the Brazilian Caatinga.</title>
        <authorList>
            <person name="Ferreira-Neto J.R.C."/>
            <person name="da Silva M.D."/>
            <person name="Binneck E."/>
            <person name="de Melo N.F."/>
            <person name="da Silva R.H."/>
            <person name="de Melo A.L.T.M."/>
            <person name="Pandolfi V."/>
            <person name="Bustamante F.O."/>
            <person name="Brasileiro-Vidal A.C."/>
            <person name="Benko-Iseppon A.M."/>
        </authorList>
    </citation>
    <scope>NUCLEOTIDE SEQUENCE [LARGE SCALE GENOMIC DNA]</scope>
    <source>
        <tissue evidence="2">Leaves</tissue>
    </source>
</reference>
<comment type="caution">
    <text evidence="2">The sequence shown here is derived from an EMBL/GenBank/DDBJ whole genome shotgun (WGS) entry which is preliminary data.</text>
</comment>
<feature type="compositionally biased region" description="Basic residues" evidence="1">
    <location>
        <begin position="40"/>
        <end position="50"/>
    </location>
</feature>
<protein>
    <submittedName>
        <fullName evidence="2">Uncharacterized protein</fullName>
    </submittedName>
</protein>
<accession>A0ABU6SE65</accession>
<organism evidence="2 3">
    <name type="scientific">Stylosanthes scabra</name>
    <dbReference type="NCBI Taxonomy" id="79078"/>
    <lineage>
        <taxon>Eukaryota</taxon>
        <taxon>Viridiplantae</taxon>
        <taxon>Streptophyta</taxon>
        <taxon>Embryophyta</taxon>
        <taxon>Tracheophyta</taxon>
        <taxon>Spermatophyta</taxon>
        <taxon>Magnoliopsida</taxon>
        <taxon>eudicotyledons</taxon>
        <taxon>Gunneridae</taxon>
        <taxon>Pentapetalae</taxon>
        <taxon>rosids</taxon>
        <taxon>fabids</taxon>
        <taxon>Fabales</taxon>
        <taxon>Fabaceae</taxon>
        <taxon>Papilionoideae</taxon>
        <taxon>50 kb inversion clade</taxon>
        <taxon>dalbergioids sensu lato</taxon>
        <taxon>Dalbergieae</taxon>
        <taxon>Pterocarpus clade</taxon>
        <taxon>Stylosanthes</taxon>
    </lineage>
</organism>
<sequence length="104" mass="11009">MAKKVQDVDPPPSASASTRDNAPFKSPGQAQPAATPTMRLRQKQPIRRQTLRNSPPPSEPPNSSQCANKDIGTGPGPSKETLTAASVGTQSKSKFMKTLGINLQ</sequence>
<dbReference type="EMBL" id="JASCZI010060591">
    <property type="protein sequence ID" value="MED6134345.1"/>
    <property type="molecule type" value="Genomic_DNA"/>
</dbReference>
<name>A0ABU6SE65_9FABA</name>
<feature type="region of interest" description="Disordered" evidence="1">
    <location>
        <begin position="1"/>
        <end position="87"/>
    </location>
</feature>
<evidence type="ECO:0000313" key="2">
    <source>
        <dbReference type="EMBL" id="MED6134345.1"/>
    </source>
</evidence>